<dbReference type="RefSeq" id="WP_177220296.1">
    <property type="nucleotide sequence ID" value="NZ_FOZN01000002.1"/>
</dbReference>
<evidence type="ECO:0000256" key="4">
    <source>
        <dbReference type="SAM" id="SignalP"/>
    </source>
</evidence>
<feature type="signal peptide" evidence="4">
    <location>
        <begin position="1"/>
        <end position="22"/>
    </location>
</feature>
<feature type="chain" id="PRO_5041735464" evidence="4">
    <location>
        <begin position="23"/>
        <end position="328"/>
    </location>
</feature>
<reference evidence="6 7" key="1">
    <citation type="submission" date="2016-10" db="EMBL/GenBank/DDBJ databases">
        <authorList>
            <person name="Varghese N."/>
            <person name="Submissions S."/>
        </authorList>
    </citation>
    <scope>NUCLEOTIDE SEQUENCE [LARGE SCALE GENOMIC DNA]</scope>
    <source>
        <strain evidence="6 7">IAM 15147</strain>
    </source>
</reference>
<protein>
    <submittedName>
        <fullName evidence="6">ABC-type nitrate/sulfonate/bicarbonate transport system, substrate-binding protein</fullName>
    </submittedName>
</protein>
<evidence type="ECO:0000313" key="7">
    <source>
        <dbReference type="Proteomes" id="UP000198506"/>
    </source>
</evidence>
<dbReference type="Pfam" id="PF09084">
    <property type="entry name" value="NMT1"/>
    <property type="match status" value="1"/>
</dbReference>
<dbReference type="SUPFAM" id="SSF53850">
    <property type="entry name" value="Periplasmic binding protein-like II"/>
    <property type="match status" value="1"/>
</dbReference>
<gene>
    <name evidence="6" type="ORF">SAMN04487783_1530</name>
</gene>
<dbReference type="Proteomes" id="UP000198506">
    <property type="component" value="Unassembled WGS sequence"/>
</dbReference>
<dbReference type="PANTHER" id="PTHR30024">
    <property type="entry name" value="ALIPHATIC SULFONATES-BINDING PROTEIN-RELATED"/>
    <property type="match status" value="1"/>
</dbReference>
<name>A0AA94HML1_9MICO</name>
<dbReference type="EMBL" id="FOZN01000002">
    <property type="protein sequence ID" value="SFS11181.1"/>
    <property type="molecule type" value="Genomic_DNA"/>
</dbReference>
<dbReference type="Gene3D" id="3.40.190.10">
    <property type="entry name" value="Periplasmic binding protein-like II"/>
    <property type="match status" value="2"/>
</dbReference>
<dbReference type="PANTHER" id="PTHR30024:SF47">
    <property type="entry name" value="TAURINE-BINDING PERIPLASMIC PROTEIN"/>
    <property type="match status" value="1"/>
</dbReference>
<sequence>MTSTRRLIPAVALIGAAAFALAGCSSSAAEPAETNSITLAFPGAVGPTDTPALAALQAMSEDGWETDYIEFDSPDVATQALIGGDVNIASMGPSTVMAANAAGADLRIVANNNVIDQLIVAAPDVQTCADLDGRTVAYHSEGSTSTAHLMRYLEDNCPEASPEFLVISGSGNRAAALLEGQIDGTIVRLEDWVAATATDDGGTTVLATLAEEQSTLLSQTLVVNKAEDEATRTATAAFLAALDEQLALVNEDPAAFAATAAELLGSTADELAPVFQTLSDNGIFPESSKLDEQSINDTIAFYEAAGVIDAGTEAVTVADFTIAEAAGQ</sequence>
<evidence type="ECO:0000259" key="5">
    <source>
        <dbReference type="Pfam" id="PF09084"/>
    </source>
</evidence>
<evidence type="ECO:0000313" key="6">
    <source>
        <dbReference type="EMBL" id="SFS11181.1"/>
    </source>
</evidence>
<evidence type="ECO:0000256" key="3">
    <source>
        <dbReference type="ARBA" id="ARBA00022729"/>
    </source>
</evidence>
<comment type="subcellular location">
    <subcellularLocation>
        <location evidence="1">Periplasm</location>
    </subcellularLocation>
</comment>
<accession>A0AA94HML1</accession>
<organism evidence="6 7">
    <name type="scientific">Agrococcus baldri</name>
    <dbReference type="NCBI Taxonomy" id="153730"/>
    <lineage>
        <taxon>Bacteria</taxon>
        <taxon>Bacillati</taxon>
        <taxon>Actinomycetota</taxon>
        <taxon>Actinomycetes</taxon>
        <taxon>Micrococcales</taxon>
        <taxon>Microbacteriaceae</taxon>
        <taxon>Agrococcus</taxon>
    </lineage>
</organism>
<dbReference type="GO" id="GO:0042597">
    <property type="term" value="C:periplasmic space"/>
    <property type="evidence" value="ECO:0007669"/>
    <property type="project" value="UniProtKB-SubCell"/>
</dbReference>
<keyword evidence="7" id="KW-1185">Reference proteome</keyword>
<proteinExistence type="inferred from homology"/>
<comment type="similarity">
    <text evidence="2">Belongs to the bacterial solute-binding protein SsuA/TauA family.</text>
</comment>
<evidence type="ECO:0000256" key="1">
    <source>
        <dbReference type="ARBA" id="ARBA00004418"/>
    </source>
</evidence>
<dbReference type="InterPro" id="IPR015168">
    <property type="entry name" value="SsuA/THI5"/>
</dbReference>
<dbReference type="AlphaFoldDB" id="A0AA94HML1"/>
<dbReference type="PROSITE" id="PS51257">
    <property type="entry name" value="PROKAR_LIPOPROTEIN"/>
    <property type="match status" value="1"/>
</dbReference>
<keyword evidence="3 4" id="KW-0732">Signal</keyword>
<feature type="domain" description="SsuA/THI5-like" evidence="5">
    <location>
        <begin position="62"/>
        <end position="254"/>
    </location>
</feature>
<comment type="caution">
    <text evidence="6">The sequence shown here is derived from an EMBL/GenBank/DDBJ whole genome shotgun (WGS) entry which is preliminary data.</text>
</comment>
<evidence type="ECO:0000256" key="2">
    <source>
        <dbReference type="ARBA" id="ARBA00010742"/>
    </source>
</evidence>